<dbReference type="STRING" id="1798370.A2Z00_01390"/>
<accession>A0A1F5ZGU2</accession>
<keyword evidence="1" id="KW-0472">Membrane</keyword>
<sequence length="162" mass="18731">MSKTKKVKPADLEKAIMDKVKSNRISIKPRWYFVLGSAITMIGVIGLSVGAIFLTNLTFFLLRTHGPMGQLRLEMMLASFPWWAPILAIVGIVLGIWMLKQYDFSYKKNFVLIVLGFIVSIVLAAFIIDRLGVNEMWSKRGPMRRLYQQMEYGRGNRMYRYK</sequence>
<name>A0A1F5ZGU2_9BACT</name>
<evidence type="ECO:0000313" key="2">
    <source>
        <dbReference type="EMBL" id="OGG11736.1"/>
    </source>
</evidence>
<proteinExistence type="predicted"/>
<feature type="transmembrane region" description="Helical" evidence="1">
    <location>
        <begin position="82"/>
        <end position="99"/>
    </location>
</feature>
<keyword evidence="1" id="KW-0812">Transmembrane</keyword>
<evidence type="ECO:0000256" key="1">
    <source>
        <dbReference type="SAM" id="Phobius"/>
    </source>
</evidence>
<organism evidence="2 3">
    <name type="scientific">Candidatus Gottesmanbacteria bacterium RBG_13_45_10</name>
    <dbReference type="NCBI Taxonomy" id="1798370"/>
    <lineage>
        <taxon>Bacteria</taxon>
        <taxon>Candidatus Gottesmaniibacteriota</taxon>
    </lineage>
</organism>
<dbReference type="EMBL" id="MFIZ01000017">
    <property type="protein sequence ID" value="OGG11736.1"/>
    <property type="molecule type" value="Genomic_DNA"/>
</dbReference>
<keyword evidence="1" id="KW-1133">Transmembrane helix</keyword>
<feature type="transmembrane region" description="Helical" evidence="1">
    <location>
        <begin position="31"/>
        <end position="62"/>
    </location>
</feature>
<reference evidence="2 3" key="1">
    <citation type="journal article" date="2016" name="Nat. Commun.">
        <title>Thousands of microbial genomes shed light on interconnected biogeochemical processes in an aquifer system.</title>
        <authorList>
            <person name="Anantharaman K."/>
            <person name="Brown C.T."/>
            <person name="Hug L.A."/>
            <person name="Sharon I."/>
            <person name="Castelle C.J."/>
            <person name="Probst A.J."/>
            <person name="Thomas B.C."/>
            <person name="Singh A."/>
            <person name="Wilkins M.J."/>
            <person name="Karaoz U."/>
            <person name="Brodie E.L."/>
            <person name="Williams K.H."/>
            <person name="Hubbard S.S."/>
            <person name="Banfield J.F."/>
        </authorList>
    </citation>
    <scope>NUCLEOTIDE SEQUENCE [LARGE SCALE GENOMIC DNA]</scope>
</reference>
<gene>
    <name evidence="2" type="ORF">A2Z00_01390</name>
</gene>
<protein>
    <submittedName>
        <fullName evidence="2">Uncharacterized protein</fullName>
    </submittedName>
</protein>
<evidence type="ECO:0000313" key="3">
    <source>
        <dbReference type="Proteomes" id="UP000177268"/>
    </source>
</evidence>
<feature type="transmembrane region" description="Helical" evidence="1">
    <location>
        <begin position="111"/>
        <end position="128"/>
    </location>
</feature>
<dbReference type="Proteomes" id="UP000177268">
    <property type="component" value="Unassembled WGS sequence"/>
</dbReference>
<comment type="caution">
    <text evidence="2">The sequence shown here is derived from an EMBL/GenBank/DDBJ whole genome shotgun (WGS) entry which is preliminary data.</text>
</comment>
<dbReference type="AlphaFoldDB" id="A0A1F5ZGU2"/>